<comment type="subunit">
    <text evidence="1">Homodimer; disulfide-linked.</text>
</comment>
<keyword evidence="1" id="KW-0325">Glycoprotein</keyword>
<dbReference type="InterPro" id="IPR032466">
    <property type="entry name" value="Metal_Hydrolase"/>
</dbReference>
<dbReference type="CDD" id="cd01301">
    <property type="entry name" value="rDP_like"/>
    <property type="match status" value="1"/>
</dbReference>
<keyword evidence="1" id="KW-0479">Metal-binding</keyword>
<dbReference type="EC" id="3.4.13.19" evidence="1"/>
<proteinExistence type="inferred from homology"/>
<sequence length="423" mass="46756">MNKQATYRGFEPGPHNSVPTAITTAPNIQQHNDMPWNIRQFHHNQLSSVNLSADLSKVFPWNNSNWSQTDFFRLRQGKVGAQFWVAYVPCSTQYYNAVQMTVEQIDVIKRMIEAYPEHLQLATSVKDIRDAHKKGKIAGLIGVEGGHSIGNSLSVLRMMHDLGTSYLTLTHNCNTPWAQAHFHGHNTSANRGHMMPAVGLTEFGKAVIEEMNRIGMMVDLSHASEATSRAVLKVTKAPVIFSHSAAQAICNITRNVADDVLLQIARNGGIVMVPFYPQFVSCSAAGSMFDARNGGIVMVPFYPQFVSCSAAGSMFDVIRNIDHIRNIAGIDHVGIGSDFDGIDSTVTGLEHVGKYPDLLVELLKNEKWSVNDVKKLVGGNLLRVFEKVQEVSKEIRKSTRPPAEDLIPLNELPEITNCSYNGM</sequence>
<gene>
    <name evidence="2" type="ORF">NMOB1V02_LOCUS2830</name>
</gene>
<dbReference type="GO" id="GO:0098552">
    <property type="term" value="C:side of membrane"/>
    <property type="evidence" value="ECO:0007669"/>
    <property type="project" value="UniProtKB-KW"/>
</dbReference>
<evidence type="ECO:0000256" key="1">
    <source>
        <dbReference type="RuleBase" id="RU341113"/>
    </source>
</evidence>
<comment type="subcellular location">
    <subcellularLocation>
        <location evidence="1">Membrane</location>
        <topology evidence="1">Lipid-anchor</topology>
        <topology evidence="1">GPI-anchor</topology>
    </subcellularLocation>
</comment>
<dbReference type="SUPFAM" id="SSF51556">
    <property type="entry name" value="Metallo-dependent hydrolases"/>
    <property type="match status" value="1"/>
</dbReference>
<keyword evidence="1" id="KW-0449">Lipoprotein</keyword>
<keyword evidence="1" id="KW-0472">Membrane</keyword>
<reference evidence="2" key="1">
    <citation type="submission" date="2020-11" db="EMBL/GenBank/DDBJ databases">
        <authorList>
            <person name="Tran Van P."/>
        </authorList>
    </citation>
    <scope>NUCLEOTIDE SEQUENCE</scope>
</reference>
<protein>
    <recommendedName>
        <fullName evidence="1">Dipeptidase</fullName>
        <ecNumber evidence="1">3.4.13.19</ecNumber>
    </recommendedName>
</protein>
<keyword evidence="1" id="KW-0862">Zinc</keyword>
<dbReference type="PROSITE" id="PS51365">
    <property type="entry name" value="RENAL_DIPEPTIDASE_2"/>
    <property type="match status" value="1"/>
</dbReference>
<dbReference type="GO" id="GO:0006508">
    <property type="term" value="P:proteolysis"/>
    <property type="evidence" value="ECO:0007669"/>
    <property type="project" value="UniProtKB-KW"/>
</dbReference>
<organism evidence="2">
    <name type="scientific">Notodromas monacha</name>
    <dbReference type="NCBI Taxonomy" id="399045"/>
    <lineage>
        <taxon>Eukaryota</taxon>
        <taxon>Metazoa</taxon>
        <taxon>Ecdysozoa</taxon>
        <taxon>Arthropoda</taxon>
        <taxon>Crustacea</taxon>
        <taxon>Oligostraca</taxon>
        <taxon>Ostracoda</taxon>
        <taxon>Podocopa</taxon>
        <taxon>Podocopida</taxon>
        <taxon>Cypridocopina</taxon>
        <taxon>Cypridoidea</taxon>
        <taxon>Cyprididae</taxon>
        <taxon>Notodromas</taxon>
    </lineage>
</organism>
<dbReference type="EMBL" id="CAJPEX010000343">
    <property type="protein sequence ID" value="CAG0915173.1"/>
    <property type="molecule type" value="Genomic_DNA"/>
</dbReference>
<comment type="catalytic activity">
    <reaction evidence="1">
        <text>an L-aminoacyl-L-amino acid + H2O = 2 an L-alpha-amino acid</text>
        <dbReference type="Rhea" id="RHEA:48940"/>
        <dbReference type="ChEBI" id="CHEBI:15377"/>
        <dbReference type="ChEBI" id="CHEBI:59869"/>
        <dbReference type="ChEBI" id="CHEBI:77460"/>
        <dbReference type="EC" id="3.4.13.19"/>
    </reaction>
</comment>
<evidence type="ECO:0000313" key="3">
    <source>
        <dbReference type="Proteomes" id="UP000678499"/>
    </source>
</evidence>
<keyword evidence="1" id="KW-1015">Disulfide bond</keyword>
<keyword evidence="1" id="KW-0336">GPI-anchor</keyword>
<keyword evidence="1" id="KW-0378">Hydrolase</keyword>
<keyword evidence="1" id="KW-0482">Metalloprotease</keyword>
<dbReference type="Pfam" id="PF01244">
    <property type="entry name" value="Peptidase_M19"/>
    <property type="match status" value="2"/>
</dbReference>
<name>A0A7R9GBL3_9CRUS</name>
<comment type="similarity">
    <text evidence="1">Belongs to the metallo-dependent hydrolases superfamily. Peptidase M19 family.</text>
</comment>
<dbReference type="Proteomes" id="UP000678499">
    <property type="component" value="Unassembled WGS sequence"/>
</dbReference>
<keyword evidence="3" id="KW-1185">Reference proteome</keyword>
<keyword evidence="1" id="KW-0645">Protease</keyword>
<dbReference type="PANTHER" id="PTHR10443">
    <property type="entry name" value="MICROSOMAL DIPEPTIDASE"/>
    <property type="match status" value="1"/>
</dbReference>
<dbReference type="PANTHER" id="PTHR10443:SF12">
    <property type="entry name" value="DIPEPTIDASE"/>
    <property type="match status" value="1"/>
</dbReference>
<dbReference type="OrthoDB" id="445695at2759"/>
<dbReference type="Gene3D" id="3.20.20.140">
    <property type="entry name" value="Metal-dependent hydrolases"/>
    <property type="match status" value="2"/>
</dbReference>
<keyword evidence="1" id="KW-0224">Dipeptidase</keyword>
<comment type="cofactor">
    <cofactor evidence="1">
        <name>Zn(2+)</name>
        <dbReference type="ChEBI" id="CHEBI:29105"/>
    </cofactor>
</comment>
<dbReference type="GO" id="GO:0070573">
    <property type="term" value="F:metallodipeptidase activity"/>
    <property type="evidence" value="ECO:0007669"/>
    <property type="project" value="InterPro"/>
</dbReference>
<evidence type="ECO:0000313" key="2">
    <source>
        <dbReference type="EMBL" id="CAD7275021.1"/>
    </source>
</evidence>
<dbReference type="AlphaFoldDB" id="A0A7R9GBL3"/>
<dbReference type="InterPro" id="IPR008257">
    <property type="entry name" value="Pept_M19"/>
</dbReference>
<dbReference type="GO" id="GO:0046872">
    <property type="term" value="F:metal ion binding"/>
    <property type="evidence" value="ECO:0007669"/>
    <property type="project" value="UniProtKB-UniRule"/>
</dbReference>
<accession>A0A7R9GBL3</accession>
<dbReference type="EMBL" id="OA882380">
    <property type="protein sequence ID" value="CAD7275021.1"/>
    <property type="molecule type" value="Genomic_DNA"/>
</dbReference>